<dbReference type="InterPro" id="IPR011761">
    <property type="entry name" value="ATP-grasp"/>
</dbReference>
<feature type="compositionally biased region" description="Low complexity" evidence="2">
    <location>
        <begin position="172"/>
        <end position="189"/>
    </location>
</feature>
<dbReference type="SUPFAM" id="SSF68906">
    <property type="entry name" value="SAP domain"/>
    <property type="match status" value="1"/>
</dbReference>
<keyword evidence="1" id="KW-0067">ATP-binding</keyword>
<feature type="domain" description="ATP-grasp" evidence="4">
    <location>
        <begin position="444"/>
        <end position="765"/>
    </location>
</feature>
<dbReference type="Pfam" id="PF02037">
    <property type="entry name" value="SAP"/>
    <property type="match status" value="1"/>
</dbReference>
<evidence type="ECO:0008006" key="7">
    <source>
        <dbReference type="Google" id="ProtNLM"/>
    </source>
</evidence>
<comment type="caution">
    <text evidence="5">The sequence shown here is derived from an EMBL/GenBank/DDBJ whole genome shotgun (WGS) entry which is preliminary data.</text>
</comment>
<feature type="region of interest" description="Disordered" evidence="2">
    <location>
        <begin position="156"/>
        <end position="202"/>
    </location>
</feature>
<dbReference type="PROSITE" id="PS50975">
    <property type="entry name" value="ATP_GRASP"/>
    <property type="match status" value="1"/>
</dbReference>
<dbReference type="GO" id="GO:0046872">
    <property type="term" value="F:metal ion binding"/>
    <property type="evidence" value="ECO:0007669"/>
    <property type="project" value="InterPro"/>
</dbReference>
<dbReference type="SMART" id="SM00513">
    <property type="entry name" value="SAP"/>
    <property type="match status" value="3"/>
</dbReference>
<feature type="region of interest" description="Disordered" evidence="2">
    <location>
        <begin position="1484"/>
        <end position="1516"/>
    </location>
</feature>
<protein>
    <recommendedName>
        <fullName evidence="7">D-alanine--D-alanine ligase</fullName>
    </recommendedName>
</protein>
<accession>A0AAW1PSS0</accession>
<evidence type="ECO:0000259" key="3">
    <source>
        <dbReference type="PROSITE" id="PS50800"/>
    </source>
</evidence>
<feature type="compositionally biased region" description="Polar residues" evidence="2">
    <location>
        <begin position="1319"/>
        <end position="1333"/>
    </location>
</feature>
<feature type="region of interest" description="Disordered" evidence="2">
    <location>
        <begin position="823"/>
        <end position="880"/>
    </location>
</feature>
<keyword evidence="6" id="KW-1185">Reference proteome</keyword>
<feature type="domain" description="SAP" evidence="3">
    <location>
        <begin position="233"/>
        <end position="267"/>
    </location>
</feature>
<dbReference type="PROSITE" id="PS50800">
    <property type="entry name" value="SAP"/>
    <property type="match status" value="1"/>
</dbReference>
<dbReference type="GO" id="GO:0005524">
    <property type="term" value="F:ATP binding"/>
    <property type="evidence" value="ECO:0007669"/>
    <property type="project" value="UniProtKB-UniRule"/>
</dbReference>
<dbReference type="Gene3D" id="3.40.50.20">
    <property type="match status" value="1"/>
</dbReference>
<organism evidence="5 6">
    <name type="scientific">Symbiochloris irregularis</name>
    <dbReference type="NCBI Taxonomy" id="706552"/>
    <lineage>
        <taxon>Eukaryota</taxon>
        <taxon>Viridiplantae</taxon>
        <taxon>Chlorophyta</taxon>
        <taxon>core chlorophytes</taxon>
        <taxon>Trebouxiophyceae</taxon>
        <taxon>Trebouxiales</taxon>
        <taxon>Trebouxiaceae</taxon>
        <taxon>Symbiochloris</taxon>
    </lineage>
</organism>
<sequence length="1550" mass="167439">MRNEGYPLQIAACLFAKGLELGCDQARARKQLIQWCTERQLHTAGKKQELAERLLKWYNATVAQEEWPRSPAEMEQQQQVSQGLMNIEDARASLEARKAAAMPVRHSREELLGMSNGRLTDIIRGYGEVAGKVNKALLVERILEKEASMAAEKQGKIPAFVTGGSRDPEDLSPGTSQQQGSAQQQQLQGDISPQGLQEGGPGGSVPPQVLLWLCDQVEGDASPSPAWLIGPDVAEWTIGEIKQELMARNLAVHGSKAQLVERLQAVRAVEQRSADELLSPRKRQLVDALEERGLPLHGTWPHLAQRLRMAVYEEMGPEGGLADDEPEPHVDPDEPASTVALLLGAASQHELHIALQSALTLLDHLHSAPYKRVPYVGPPGDVVDLASQKARCASTLSEMGFPVVPMLTLEASDLEAFAAWLAATSAAAESSSATAADEEAAVPESLTSHPDIISESGQVVTGEAEEQSIGSAGLDRLEDWAEQQGLSPEHSQFVVKPAKGAGALNVCPVRGIAEAAQLALALLSAGGAGGPVVVEPFVEGMEVSVCVLDTARGPLALLPTQVQLHNIDHLLIDADLDLHHHLHRVEGWSEEQADAMRSLAKEEIVGADPEALIFSHGKKFGPTGHVKLHTPPQLEKPLVQALRATAARVFQELGLRDYATIDLWVTPDRPPPTSMTEDDMNAILHMEEVDHLVSWDFLAPTDAPNPAGGCSSQGIDPQDLCRLAGGTIAVAEVNSCPSMERNSFLFLQAARCGMTHEHVLTHIVSNARERAQLEALPEAAPAVETTVLAPATRREVQPYHTPQGIPEAPDAWQPAGWRDYFAPGAEPAGYGQDQPSQHNGYGRTPSAAAEAEALRRGVNPPDPSFWEEMESAGPSSLDNSPGYISYDLDREAQEMAPQRVWVLAGGASVERHASLASGLNIWHHLRKQRDIKAELFILTPLGPQTPEEGRRKRLIDKRNHLLKLANNLQQPVSDELTLEEINNPDLPGIEMLDMEVWAVPYEHTLRYTPEELQQECEQALAMVNKLPRMLLPLERSGIQLRRAVTQELGEAGVQGAASTWGGDWRVPPLPPQILSVQDFTEWASVSNALVFMSVAGGVVRSGQLQSLLGALNVAYTGSPTIEMQICNDKVLVADALSELEPQSILMPPRQVVEWGDIQLAAQDEGHAHRLYQHMCEAVAGPMLCLKPANEANGTCVARFGNAEQLQALATALTLRPHVIDSHLLEQEHADVRLRPGRPPQRFVVEPFIATDGLDITLPHPGISPAADSAAEAEAEATAQAVEQKAARPNTSLDPEDLIQAQIERPSTPPEAPTDPQKPPGSNSGPETDTQGSGQPVIEWAGGGRGSRWAEVCIGVMCSGEDTRALPLAVRVRGPDDFPMFSDDACGNPGAALVPAPPHLISPEVELGVRQRAEWAAKHLGLRGLVRFDALIHVDAADLLLLSVDPTPCLAPSSLLFRQALAHQPSMFPGKLFREMVLEALVAQPQDGDGNADDPNASADSATQHPGSVVGARDKRNVAPKRYRGDWSVIGKEMYSTYGPPEKYDMDSSLK</sequence>
<feature type="region of interest" description="Disordered" evidence="2">
    <location>
        <begin position="1303"/>
        <end position="1342"/>
    </location>
</feature>
<dbReference type="Gene3D" id="3.30.470.20">
    <property type="entry name" value="ATP-grasp fold, B domain"/>
    <property type="match status" value="2"/>
</dbReference>
<feature type="compositionally biased region" description="Pro residues" evidence="2">
    <location>
        <begin position="1306"/>
        <end position="1318"/>
    </location>
</feature>
<dbReference type="SUPFAM" id="SSF56059">
    <property type="entry name" value="Glutathione synthetase ATP-binding domain-like"/>
    <property type="match status" value="2"/>
</dbReference>
<dbReference type="SUPFAM" id="SSF52440">
    <property type="entry name" value="PreATP-grasp domain"/>
    <property type="match status" value="1"/>
</dbReference>
<dbReference type="Proteomes" id="UP001465755">
    <property type="component" value="Unassembled WGS sequence"/>
</dbReference>
<proteinExistence type="predicted"/>
<evidence type="ECO:0000313" key="6">
    <source>
        <dbReference type="Proteomes" id="UP001465755"/>
    </source>
</evidence>
<dbReference type="PANTHER" id="PTHR23132">
    <property type="entry name" value="D-ALANINE--D-ALANINE LIGASE"/>
    <property type="match status" value="1"/>
</dbReference>
<dbReference type="InterPro" id="IPR016185">
    <property type="entry name" value="PreATP-grasp_dom_sf"/>
</dbReference>
<dbReference type="PANTHER" id="PTHR23132:SF0">
    <property type="entry name" value="D-ALANINE-D-ALANINE LIGASE FAMILY"/>
    <property type="match status" value="1"/>
</dbReference>
<evidence type="ECO:0000256" key="2">
    <source>
        <dbReference type="SAM" id="MobiDB-lite"/>
    </source>
</evidence>
<evidence type="ECO:0000256" key="1">
    <source>
        <dbReference type="PROSITE-ProRule" id="PRU00409"/>
    </source>
</evidence>
<keyword evidence="1" id="KW-0547">Nucleotide-binding</keyword>
<gene>
    <name evidence="5" type="ORF">WJX73_005179</name>
</gene>
<name>A0AAW1PSS0_9CHLO</name>
<feature type="compositionally biased region" description="Low complexity" evidence="2">
    <location>
        <begin position="1484"/>
        <end position="1501"/>
    </location>
</feature>
<dbReference type="Gene3D" id="1.10.720.30">
    <property type="entry name" value="SAP domain"/>
    <property type="match status" value="1"/>
</dbReference>
<dbReference type="GO" id="GO:0008716">
    <property type="term" value="F:D-alanine-D-alanine ligase activity"/>
    <property type="evidence" value="ECO:0007669"/>
    <property type="project" value="TreeGrafter"/>
</dbReference>
<dbReference type="InterPro" id="IPR036361">
    <property type="entry name" value="SAP_dom_sf"/>
</dbReference>
<evidence type="ECO:0000259" key="4">
    <source>
        <dbReference type="PROSITE" id="PS50975"/>
    </source>
</evidence>
<dbReference type="InterPro" id="IPR003034">
    <property type="entry name" value="SAP_dom"/>
</dbReference>
<dbReference type="EMBL" id="JALJOQ010000012">
    <property type="protein sequence ID" value="KAK9811002.1"/>
    <property type="molecule type" value="Genomic_DNA"/>
</dbReference>
<evidence type="ECO:0000313" key="5">
    <source>
        <dbReference type="EMBL" id="KAK9811002.1"/>
    </source>
</evidence>
<reference evidence="5 6" key="1">
    <citation type="journal article" date="2024" name="Nat. Commun.">
        <title>Phylogenomics reveals the evolutionary origins of lichenization in chlorophyte algae.</title>
        <authorList>
            <person name="Puginier C."/>
            <person name="Libourel C."/>
            <person name="Otte J."/>
            <person name="Skaloud P."/>
            <person name="Haon M."/>
            <person name="Grisel S."/>
            <person name="Petersen M."/>
            <person name="Berrin J.G."/>
            <person name="Delaux P.M."/>
            <person name="Dal Grande F."/>
            <person name="Keller J."/>
        </authorList>
    </citation>
    <scope>NUCLEOTIDE SEQUENCE [LARGE SCALE GENOMIC DNA]</scope>
    <source>
        <strain evidence="5 6">SAG 2036</strain>
    </source>
</reference>